<evidence type="ECO:0008006" key="4">
    <source>
        <dbReference type="Google" id="ProtNLM"/>
    </source>
</evidence>
<reference evidence="3" key="1">
    <citation type="submission" date="2014-12" db="EMBL/GenBank/DDBJ databases">
        <title>Insight into the proteome of Arion vulgaris.</title>
        <authorList>
            <person name="Aradska J."/>
            <person name="Bulat T."/>
            <person name="Smidak R."/>
            <person name="Sarate P."/>
            <person name="Gangsoo J."/>
            <person name="Sialana F."/>
            <person name="Bilban M."/>
            <person name="Lubec G."/>
        </authorList>
    </citation>
    <scope>NUCLEOTIDE SEQUENCE</scope>
    <source>
        <tissue evidence="3">Skin</tissue>
    </source>
</reference>
<evidence type="ECO:0000256" key="2">
    <source>
        <dbReference type="SAM" id="MobiDB-lite"/>
    </source>
</evidence>
<gene>
    <name evidence="3" type="primary">ORF199267</name>
</gene>
<feature type="coiled-coil region" evidence="1">
    <location>
        <begin position="4"/>
        <end position="51"/>
    </location>
</feature>
<evidence type="ECO:0000256" key="1">
    <source>
        <dbReference type="SAM" id="Coils"/>
    </source>
</evidence>
<name>A0A0B7BP70_9EUPU</name>
<feature type="region of interest" description="Disordered" evidence="2">
    <location>
        <begin position="184"/>
        <end position="216"/>
    </location>
</feature>
<feature type="non-terminal residue" evidence="3">
    <location>
        <position position="496"/>
    </location>
</feature>
<feature type="coiled-coil region" evidence="1">
    <location>
        <begin position="219"/>
        <end position="279"/>
    </location>
</feature>
<dbReference type="AlphaFoldDB" id="A0A0B7BP70"/>
<protein>
    <recommendedName>
        <fullName evidence="4">Dystrophin</fullName>
    </recommendedName>
</protein>
<feature type="compositionally biased region" description="Polar residues" evidence="2">
    <location>
        <begin position="192"/>
        <end position="212"/>
    </location>
</feature>
<feature type="non-terminal residue" evidence="3">
    <location>
        <position position="1"/>
    </location>
</feature>
<feature type="compositionally biased region" description="Basic and acidic residues" evidence="2">
    <location>
        <begin position="357"/>
        <end position="372"/>
    </location>
</feature>
<feature type="region of interest" description="Disordered" evidence="2">
    <location>
        <begin position="352"/>
        <end position="372"/>
    </location>
</feature>
<organism evidence="3">
    <name type="scientific">Arion vulgaris</name>
    <dbReference type="NCBI Taxonomy" id="1028688"/>
    <lineage>
        <taxon>Eukaryota</taxon>
        <taxon>Metazoa</taxon>
        <taxon>Spiralia</taxon>
        <taxon>Lophotrochozoa</taxon>
        <taxon>Mollusca</taxon>
        <taxon>Gastropoda</taxon>
        <taxon>Heterobranchia</taxon>
        <taxon>Euthyneura</taxon>
        <taxon>Panpulmonata</taxon>
        <taxon>Eupulmonata</taxon>
        <taxon>Stylommatophora</taxon>
        <taxon>Helicina</taxon>
        <taxon>Arionoidea</taxon>
        <taxon>Arionidae</taxon>
        <taxon>Arion</taxon>
    </lineage>
</organism>
<proteinExistence type="predicted"/>
<sequence>KRDKRNLEEELNFVLATQEEVLQKEPILASIHDLIHQIQDLSDEVDVSESREQAYKVSQDMLELSQRLARRKTKVQEDTLAMETQFIHFQTQILKIKEWLGRAEAIVGSHSRLSEQQQRLTPHRETIKTMHKQMLDLRSQVDEIRDQAIDLMSKSDRYNRMVEPELSHINQRWEELAERIRERQASVPPESPTISETRAVSHVSTPTASSPTRPKVEGVEEFAETYSNLNKQMDEFEAKVATGGHVTNEDFKDGLEETLQHIEEERSILIEEINKVTKQGEELLFAAESSRDPVTHAKVTNKLQELKIRWLAIQRDTEGKKHELSATLPLYNSFTEERSSFEIWLNTAEVRPTQESQEERKVLEEEVKRRGKDLTSLKSRAQELSEHSSSGHGATADVASLDERFRALASQLSATPPASPAIIAAKVKETTQVPTLVTTASTMVTSSPVSDNVVSRISCNVVSTTVTRTTTLAHSPVQYLQALRRLMAQISDLRSG</sequence>
<dbReference type="SUPFAM" id="SSF46966">
    <property type="entry name" value="Spectrin repeat"/>
    <property type="match status" value="2"/>
</dbReference>
<accession>A0A0B7BP70</accession>
<dbReference type="Gene3D" id="1.20.58.60">
    <property type="match status" value="2"/>
</dbReference>
<dbReference type="InterPro" id="IPR002017">
    <property type="entry name" value="Spectrin_repeat"/>
</dbReference>
<dbReference type="Pfam" id="PF00435">
    <property type="entry name" value="Spectrin"/>
    <property type="match status" value="1"/>
</dbReference>
<keyword evidence="1" id="KW-0175">Coiled coil</keyword>
<dbReference type="EMBL" id="HACG01047296">
    <property type="protein sequence ID" value="CEK94161.1"/>
    <property type="molecule type" value="Transcribed_RNA"/>
</dbReference>
<evidence type="ECO:0000313" key="3">
    <source>
        <dbReference type="EMBL" id="CEK94161.1"/>
    </source>
</evidence>